<dbReference type="Proteomes" id="UP000181951">
    <property type="component" value="Unassembled WGS sequence"/>
</dbReference>
<sequence length="115" mass="12785">MTDRTYRIHIDPKPIGAVVEPSLDHYSDFLRDVFTLLAEKPDLWDGLVALIDGPTVTNDRHLPDKPSRDDDLAARIVDALPEASTGLRVDTQQLTALYDRIGRVLNRLPGQRGAA</sequence>
<evidence type="ECO:0000313" key="1">
    <source>
        <dbReference type="EMBL" id="SEO82853.1"/>
    </source>
</evidence>
<organism evidence="1 2">
    <name type="scientific">Actinacidiphila rubida</name>
    <dbReference type="NCBI Taxonomy" id="310780"/>
    <lineage>
        <taxon>Bacteria</taxon>
        <taxon>Bacillati</taxon>
        <taxon>Actinomycetota</taxon>
        <taxon>Actinomycetes</taxon>
        <taxon>Kitasatosporales</taxon>
        <taxon>Streptomycetaceae</taxon>
        <taxon>Actinacidiphila</taxon>
    </lineage>
</organism>
<reference evidence="1 2" key="1">
    <citation type="submission" date="2016-10" db="EMBL/GenBank/DDBJ databases">
        <authorList>
            <person name="de Groot N.N."/>
        </authorList>
    </citation>
    <scope>NUCLEOTIDE SEQUENCE [LARGE SCALE GENOMIC DNA]</scope>
    <source>
        <strain evidence="1 2">CGMCC 4.2026</strain>
    </source>
</reference>
<proteinExistence type="predicted"/>
<name>A0A1H8SXE9_9ACTN</name>
<protein>
    <submittedName>
        <fullName evidence="1">Uncharacterized protein</fullName>
    </submittedName>
</protein>
<keyword evidence="2" id="KW-1185">Reference proteome</keyword>
<dbReference type="STRING" id="310780.SAMN05216267_104611"/>
<gene>
    <name evidence="1" type="ORF">SAMN05216267_104611</name>
</gene>
<evidence type="ECO:0000313" key="2">
    <source>
        <dbReference type="Proteomes" id="UP000181951"/>
    </source>
</evidence>
<accession>A0A1H8SXE9</accession>
<dbReference type="EMBL" id="FODD01000046">
    <property type="protein sequence ID" value="SEO82853.1"/>
    <property type="molecule type" value="Genomic_DNA"/>
</dbReference>
<dbReference type="RefSeq" id="WP_069464233.1">
    <property type="nucleotide sequence ID" value="NZ_FODD01000046.1"/>
</dbReference>
<dbReference type="AlphaFoldDB" id="A0A1H8SXE9"/>